<keyword evidence="1" id="KW-1133">Transmembrane helix</keyword>
<name>A0A4R8H0L7_9FIRM</name>
<feature type="transmembrane region" description="Helical" evidence="1">
    <location>
        <begin position="31"/>
        <end position="49"/>
    </location>
</feature>
<dbReference type="AlphaFoldDB" id="A0A4R8H0L7"/>
<organism evidence="2 3">
    <name type="scientific">Orenia marismortui</name>
    <dbReference type="NCBI Taxonomy" id="46469"/>
    <lineage>
        <taxon>Bacteria</taxon>
        <taxon>Bacillati</taxon>
        <taxon>Bacillota</taxon>
        <taxon>Clostridia</taxon>
        <taxon>Halanaerobiales</taxon>
        <taxon>Halobacteroidaceae</taxon>
        <taxon>Orenia</taxon>
    </lineage>
</organism>
<sequence length="53" mass="6213">MNLIAGLAILYVSYYTMMYARMIWKKENNKLGAFFVILLAFVIVGIPLWEILR</sequence>
<dbReference type="STRING" id="926561.GCA_000379025_00212"/>
<accession>A0A4R8H0L7</accession>
<gene>
    <name evidence="2" type="ORF">C7959_13319</name>
</gene>
<feature type="transmembrane region" description="Helical" evidence="1">
    <location>
        <begin position="6"/>
        <end position="24"/>
    </location>
</feature>
<proteinExistence type="predicted"/>
<keyword evidence="1" id="KW-0812">Transmembrane</keyword>
<keyword evidence="3" id="KW-1185">Reference proteome</keyword>
<evidence type="ECO:0000313" key="2">
    <source>
        <dbReference type="EMBL" id="TDX48033.1"/>
    </source>
</evidence>
<evidence type="ECO:0000256" key="1">
    <source>
        <dbReference type="SAM" id="Phobius"/>
    </source>
</evidence>
<comment type="caution">
    <text evidence="2">The sequence shown here is derived from an EMBL/GenBank/DDBJ whole genome shotgun (WGS) entry which is preliminary data.</text>
</comment>
<protein>
    <submittedName>
        <fullName evidence="2">Uncharacterized protein</fullName>
    </submittedName>
</protein>
<evidence type="ECO:0000313" key="3">
    <source>
        <dbReference type="Proteomes" id="UP000295832"/>
    </source>
</evidence>
<reference evidence="2 3" key="1">
    <citation type="submission" date="2019-03" db="EMBL/GenBank/DDBJ databases">
        <title>Subsurface microbial communities from deep shales in Ohio and West Virginia, USA.</title>
        <authorList>
            <person name="Wrighton K."/>
        </authorList>
    </citation>
    <scope>NUCLEOTIDE SEQUENCE [LARGE SCALE GENOMIC DNA]</scope>
    <source>
        <strain evidence="2 3">MSL 6dP</strain>
    </source>
</reference>
<keyword evidence="1" id="KW-0472">Membrane</keyword>
<dbReference type="Proteomes" id="UP000295832">
    <property type="component" value="Unassembled WGS sequence"/>
</dbReference>
<dbReference type="RefSeq" id="WP_166667999.1">
    <property type="nucleotide sequence ID" value="NZ_SOEG01000033.1"/>
</dbReference>
<dbReference type="EMBL" id="SOEG01000033">
    <property type="protein sequence ID" value="TDX48033.1"/>
    <property type="molecule type" value="Genomic_DNA"/>
</dbReference>